<dbReference type="EMBL" id="CP130472">
    <property type="protein sequence ID" value="WLS43405.1"/>
    <property type="molecule type" value="Genomic_DNA"/>
</dbReference>
<evidence type="ECO:0000256" key="1">
    <source>
        <dbReference type="SAM" id="MobiDB-lite"/>
    </source>
</evidence>
<dbReference type="AlphaFoldDB" id="A0AAJ6HRR2"/>
<keyword evidence="3" id="KW-1185">Reference proteome</keyword>
<evidence type="ECO:0000313" key="2">
    <source>
        <dbReference type="EMBL" id="WLS43405.1"/>
    </source>
</evidence>
<dbReference type="Proteomes" id="UP001235874">
    <property type="component" value="Chromosome"/>
</dbReference>
<feature type="region of interest" description="Disordered" evidence="1">
    <location>
        <begin position="102"/>
        <end position="140"/>
    </location>
</feature>
<name>A0AAJ6HRR2_9ACTN</name>
<reference evidence="2 3" key="1">
    <citation type="submission" date="2023-07" db="EMBL/GenBank/DDBJ databases">
        <title>Micromonospora profundi TRM 95458 converts glycerol to a new osmotic compound.</title>
        <authorList>
            <person name="Lu D."/>
        </authorList>
    </citation>
    <scope>NUCLEOTIDE SEQUENCE [LARGE SCALE GENOMIC DNA]</scope>
    <source>
        <strain evidence="2 3">TRM95458</strain>
    </source>
</reference>
<feature type="compositionally biased region" description="Basic residues" evidence="1">
    <location>
        <begin position="131"/>
        <end position="140"/>
    </location>
</feature>
<evidence type="ECO:0000313" key="3">
    <source>
        <dbReference type="Proteomes" id="UP001235874"/>
    </source>
</evidence>
<dbReference type="KEGG" id="mprn:Q3V37_18560"/>
<protein>
    <submittedName>
        <fullName evidence="2">Uncharacterized protein</fullName>
    </submittedName>
</protein>
<dbReference type="RefSeq" id="WP_306270854.1">
    <property type="nucleotide sequence ID" value="NZ_CP130472.1"/>
</dbReference>
<organism evidence="2 3">
    <name type="scientific">Micromonospora profundi</name>
    <dbReference type="NCBI Taxonomy" id="1420889"/>
    <lineage>
        <taxon>Bacteria</taxon>
        <taxon>Bacillati</taxon>
        <taxon>Actinomycetota</taxon>
        <taxon>Actinomycetes</taxon>
        <taxon>Micromonosporales</taxon>
        <taxon>Micromonosporaceae</taxon>
        <taxon>Micromonospora</taxon>
    </lineage>
</organism>
<gene>
    <name evidence="2" type="ORF">Q3V37_18560</name>
</gene>
<proteinExistence type="predicted"/>
<sequence>MLVEASGGLDRWLRTWATATSPVAHQRLAEAFGTWEYDLLRDDLPWRTWSLTDDEEEVLRAELTGWLLQHAPARLRMIGADPDLLDRIRLLGLPCPARWDDPHWPDHAYRPGRPQSAQPGGPGGRVDGGRRRGAGRSRSA</sequence>
<accession>A0AAJ6HRR2</accession>